<evidence type="ECO:0000313" key="3">
    <source>
        <dbReference type="Proteomes" id="UP001487740"/>
    </source>
</evidence>
<dbReference type="AlphaFoldDB" id="A0AAW0V442"/>
<reference evidence="2 3" key="1">
    <citation type="submission" date="2023-03" db="EMBL/GenBank/DDBJ databases">
        <title>High-quality genome of Scylla paramamosain provides insights in environmental adaptation.</title>
        <authorList>
            <person name="Zhang L."/>
        </authorList>
    </citation>
    <scope>NUCLEOTIDE SEQUENCE [LARGE SCALE GENOMIC DNA]</scope>
    <source>
        <strain evidence="2">LZ_2023a</strain>
        <tissue evidence="2">Muscle</tissue>
    </source>
</reference>
<protein>
    <submittedName>
        <fullName evidence="2">Uncharacterized protein</fullName>
    </submittedName>
</protein>
<evidence type="ECO:0000313" key="2">
    <source>
        <dbReference type="EMBL" id="KAK8407099.1"/>
    </source>
</evidence>
<sequence length="70" mass="8055">MRDKLNQNLGASPPRFIPSPPWPGHHSERTCAASCCPVWVIFVRVRQRKAGSCRWKVSQWWSSHEVLDAL</sequence>
<feature type="compositionally biased region" description="Polar residues" evidence="1">
    <location>
        <begin position="1"/>
        <end position="10"/>
    </location>
</feature>
<gene>
    <name evidence="2" type="ORF">O3P69_002023</name>
</gene>
<name>A0AAW0V442_SCYPA</name>
<proteinExistence type="predicted"/>
<feature type="region of interest" description="Disordered" evidence="1">
    <location>
        <begin position="1"/>
        <end position="28"/>
    </location>
</feature>
<dbReference type="Proteomes" id="UP001487740">
    <property type="component" value="Unassembled WGS sequence"/>
</dbReference>
<dbReference type="EMBL" id="JARAKH010000001">
    <property type="protein sequence ID" value="KAK8407099.1"/>
    <property type="molecule type" value="Genomic_DNA"/>
</dbReference>
<accession>A0AAW0V442</accession>
<organism evidence="2 3">
    <name type="scientific">Scylla paramamosain</name>
    <name type="common">Mud crab</name>
    <dbReference type="NCBI Taxonomy" id="85552"/>
    <lineage>
        <taxon>Eukaryota</taxon>
        <taxon>Metazoa</taxon>
        <taxon>Ecdysozoa</taxon>
        <taxon>Arthropoda</taxon>
        <taxon>Crustacea</taxon>
        <taxon>Multicrustacea</taxon>
        <taxon>Malacostraca</taxon>
        <taxon>Eumalacostraca</taxon>
        <taxon>Eucarida</taxon>
        <taxon>Decapoda</taxon>
        <taxon>Pleocyemata</taxon>
        <taxon>Brachyura</taxon>
        <taxon>Eubrachyura</taxon>
        <taxon>Portunoidea</taxon>
        <taxon>Portunidae</taxon>
        <taxon>Portuninae</taxon>
        <taxon>Scylla</taxon>
    </lineage>
</organism>
<evidence type="ECO:0000256" key="1">
    <source>
        <dbReference type="SAM" id="MobiDB-lite"/>
    </source>
</evidence>
<comment type="caution">
    <text evidence="2">The sequence shown here is derived from an EMBL/GenBank/DDBJ whole genome shotgun (WGS) entry which is preliminary data.</text>
</comment>
<keyword evidence="3" id="KW-1185">Reference proteome</keyword>